<reference evidence="3" key="1">
    <citation type="submission" date="2018-07" db="EMBL/GenBank/DDBJ databases">
        <authorList>
            <person name="Gao Z.-S."/>
            <person name="Jia H.-M."/>
            <person name="Jia H.-J."/>
            <person name="Cai Q.-L."/>
            <person name="Wang Y."/>
            <person name="Zhao H.-B."/>
        </authorList>
    </citation>
    <scope>NUCLEOTIDE SEQUENCE</scope>
    <source>
        <tissue evidence="3">Leaves</tissue>
    </source>
</reference>
<accession>A0A6A1WHP9</accession>
<evidence type="ECO:0000313" key="4">
    <source>
        <dbReference type="Proteomes" id="UP000516437"/>
    </source>
</evidence>
<dbReference type="OrthoDB" id="2012753at2759"/>
<feature type="region of interest" description="Disordered" evidence="1">
    <location>
        <begin position="102"/>
        <end position="121"/>
    </location>
</feature>
<dbReference type="Proteomes" id="UP000516437">
    <property type="component" value="Chromosome 2"/>
</dbReference>
<evidence type="ECO:0000313" key="3">
    <source>
        <dbReference type="EMBL" id="KAB1222380.1"/>
    </source>
</evidence>
<reference evidence="3 4" key="2">
    <citation type="journal article" date="2019" name="Plant Biotechnol. J.">
        <title>The red bayberry genome and genetic basis of sex determination.</title>
        <authorList>
            <person name="Jia H.M."/>
            <person name="Jia H.J."/>
            <person name="Cai Q.L."/>
            <person name="Wang Y."/>
            <person name="Zhao H.B."/>
            <person name="Yang W.F."/>
            <person name="Wang G.Y."/>
            <person name="Li Y.H."/>
            <person name="Zhan D.L."/>
            <person name="Shen Y.T."/>
            <person name="Niu Q.F."/>
            <person name="Chang L."/>
            <person name="Qiu J."/>
            <person name="Zhao L."/>
            <person name="Xie H.B."/>
            <person name="Fu W.Y."/>
            <person name="Jin J."/>
            <person name="Li X.W."/>
            <person name="Jiao Y."/>
            <person name="Zhou C.C."/>
            <person name="Tu T."/>
            <person name="Chai C.Y."/>
            <person name="Gao J.L."/>
            <person name="Fan L.J."/>
            <person name="van de Weg E."/>
            <person name="Wang J.Y."/>
            <person name="Gao Z.S."/>
        </authorList>
    </citation>
    <scope>NUCLEOTIDE SEQUENCE [LARGE SCALE GENOMIC DNA]</scope>
    <source>
        <tissue evidence="3">Leaves</tissue>
    </source>
</reference>
<evidence type="ECO:0000256" key="1">
    <source>
        <dbReference type="SAM" id="MobiDB-lite"/>
    </source>
</evidence>
<protein>
    <submittedName>
        <fullName evidence="3">Uncharacterized protein</fullName>
    </submittedName>
</protein>
<dbReference type="PANTHER" id="PTHR37250:SF1">
    <property type="entry name" value="OS05G0496000 PROTEIN"/>
    <property type="match status" value="1"/>
</dbReference>
<reference evidence="3" key="3">
    <citation type="submission" date="2019-09" db="EMBL/GenBank/DDBJ databases">
        <authorList>
            <person name="Gao Z."/>
        </authorList>
    </citation>
    <scope>NUCLEOTIDE SEQUENCE</scope>
    <source>
        <tissue evidence="3">Leaves</tissue>
    </source>
</reference>
<feature type="region of interest" description="Disordered" evidence="1">
    <location>
        <begin position="1"/>
        <end position="24"/>
    </location>
</feature>
<proteinExistence type="predicted"/>
<keyword evidence="4" id="KW-1185">Reference proteome</keyword>
<dbReference type="AlphaFoldDB" id="A0A6A1WHP9"/>
<dbReference type="EMBL" id="RXIC02000020">
    <property type="protein sequence ID" value="KAB1222380.1"/>
    <property type="molecule type" value="Genomic_DNA"/>
</dbReference>
<dbReference type="PANTHER" id="PTHR37250">
    <property type="entry name" value="OS05G0496000 PROTEIN"/>
    <property type="match status" value="1"/>
</dbReference>
<dbReference type="Proteomes" id="UP000516437">
    <property type="component" value="Chromosome 4"/>
</dbReference>
<sequence>MGIDVSKSNQHEGDGKDVLNPPGNPVKVNFTYLKVEENALKNAPPEETEASGEVNMEASISTDDVIRAGGFGARDDISSFLPVASDSTDFEAIIRDAREYEEPQGEIRRPGLGWTEATEAE</sequence>
<dbReference type="EMBL" id="RXIC02000022">
    <property type="protein sequence ID" value="KAB1215773.1"/>
    <property type="molecule type" value="Genomic_DNA"/>
</dbReference>
<organism evidence="3 4">
    <name type="scientific">Morella rubra</name>
    <name type="common">Chinese bayberry</name>
    <dbReference type="NCBI Taxonomy" id="262757"/>
    <lineage>
        <taxon>Eukaryota</taxon>
        <taxon>Viridiplantae</taxon>
        <taxon>Streptophyta</taxon>
        <taxon>Embryophyta</taxon>
        <taxon>Tracheophyta</taxon>
        <taxon>Spermatophyta</taxon>
        <taxon>Magnoliopsida</taxon>
        <taxon>eudicotyledons</taxon>
        <taxon>Gunneridae</taxon>
        <taxon>Pentapetalae</taxon>
        <taxon>rosids</taxon>
        <taxon>fabids</taxon>
        <taxon>Fagales</taxon>
        <taxon>Myricaceae</taxon>
        <taxon>Morella</taxon>
    </lineage>
</organism>
<evidence type="ECO:0000313" key="2">
    <source>
        <dbReference type="EMBL" id="KAB1215773.1"/>
    </source>
</evidence>
<comment type="caution">
    <text evidence="3">The sequence shown here is derived from an EMBL/GenBank/DDBJ whole genome shotgun (WGS) entry which is preliminary data.</text>
</comment>
<gene>
    <name evidence="3" type="ORF">CJ030_MR2G005196</name>
    <name evidence="2" type="ORF">CJ030_MR4G003035</name>
</gene>
<name>A0A6A1WHP9_9ROSI</name>